<dbReference type="InterPro" id="IPR000577">
    <property type="entry name" value="Carb_kinase_FGGY"/>
</dbReference>
<dbReference type="AlphaFoldDB" id="A0AAE2ZFM1"/>
<dbReference type="SUPFAM" id="SSF53067">
    <property type="entry name" value="Actin-like ATPase domain"/>
    <property type="match status" value="2"/>
</dbReference>
<organism evidence="6 7">
    <name type="scientific">Flavimaribacter sediminis</name>
    <dbReference type="NCBI Taxonomy" id="2865987"/>
    <lineage>
        <taxon>Bacteria</taxon>
        <taxon>Pseudomonadati</taxon>
        <taxon>Pseudomonadota</taxon>
        <taxon>Alphaproteobacteria</taxon>
        <taxon>Hyphomicrobiales</taxon>
        <taxon>Rhizobiaceae</taxon>
        <taxon>Flavimaribacter</taxon>
    </lineage>
</organism>
<evidence type="ECO:0000259" key="4">
    <source>
        <dbReference type="Pfam" id="PF00370"/>
    </source>
</evidence>
<dbReference type="GO" id="GO:0005975">
    <property type="term" value="P:carbohydrate metabolic process"/>
    <property type="evidence" value="ECO:0007669"/>
    <property type="project" value="InterPro"/>
</dbReference>
<evidence type="ECO:0000259" key="5">
    <source>
        <dbReference type="Pfam" id="PF02782"/>
    </source>
</evidence>
<evidence type="ECO:0000256" key="3">
    <source>
        <dbReference type="ARBA" id="ARBA00022777"/>
    </source>
</evidence>
<dbReference type="Gene3D" id="3.30.420.40">
    <property type="match status" value="2"/>
</dbReference>
<sequence>MAQEMLIGVDVGTTSVKAILFDIAGGVVDRYAKPYETVHGKHGVVEQDPELWMKHIFAALSKFAANHDLTEVRALGLTSQVNTHLFVDESGEALAPAIVWQDGRCAEAAARLDEKVPVEDRVRWWGAPRPIDASHCMSRMSWMSQNQPYIWEKTRWVMLPKDYCIQRLTGEAVSDQIGNLGLVDAALSPIPDLFAHVPGAAERVVPLAPMTAIAGKVRDGLPCAGVPVAVGTMDAWAGMFGIGVPGAGHAMYLSGTSEVLGILSDAVKPSPGVIVFPSYDGLTLHAGPTQSGGESLNWCSRLLGHPPEMLARKVEALDFDAPAPLFLPHLQGERAPLWDIHARGTFLGIDSSAGPAEIARGVMEGVACSARWVQERLEVSADMTPDAINCGGGGFKSDIWNQIRANVLDKRLKRASVGDPGVLGAAGIAAVATGLMPDLSTAFARLVQFDRVYEPDAARRGHYDRLFDLYKQAYESTKDLSHALVGLHKPEIR</sequence>
<name>A0AAE2ZFM1_9HYPH</name>
<evidence type="ECO:0000256" key="2">
    <source>
        <dbReference type="ARBA" id="ARBA00022679"/>
    </source>
</evidence>
<reference evidence="6" key="1">
    <citation type="submission" date="2021-08" db="EMBL/GenBank/DDBJ databases">
        <title>Hoeflea bacterium WL0058 sp. nov., isolated from the sediment.</title>
        <authorList>
            <person name="Wang L."/>
            <person name="Zhang D."/>
        </authorList>
    </citation>
    <scope>NUCLEOTIDE SEQUENCE</scope>
    <source>
        <strain evidence="6">WL0058</strain>
    </source>
</reference>
<keyword evidence="3" id="KW-0418">Kinase</keyword>
<dbReference type="RefSeq" id="WP_220226414.1">
    <property type="nucleotide sequence ID" value="NZ_JAICBX010000001.1"/>
</dbReference>
<keyword evidence="7" id="KW-1185">Reference proteome</keyword>
<dbReference type="Pfam" id="PF02782">
    <property type="entry name" value="FGGY_C"/>
    <property type="match status" value="1"/>
</dbReference>
<dbReference type="InterPro" id="IPR050406">
    <property type="entry name" value="FGGY_Carb_Kinase"/>
</dbReference>
<feature type="domain" description="Carbohydrate kinase FGGY N-terminal" evidence="4">
    <location>
        <begin position="5"/>
        <end position="241"/>
    </location>
</feature>
<evidence type="ECO:0000313" key="6">
    <source>
        <dbReference type="EMBL" id="MBW8635688.1"/>
    </source>
</evidence>
<accession>A0AAE2ZFM1</accession>
<dbReference type="PIRSF" id="PIRSF000538">
    <property type="entry name" value="GlpK"/>
    <property type="match status" value="1"/>
</dbReference>
<evidence type="ECO:0000256" key="1">
    <source>
        <dbReference type="ARBA" id="ARBA00009156"/>
    </source>
</evidence>
<protein>
    <recommendedName>
        <fullName evidence="8">Xylulokinase</fullName>
    </recommendedName>
</protein>
<comment type="caution">
    <text evidence="6">The sequence shown here is derived from an EMBL/GenBank/DDBJ whole genome shotgun (WGS) entry which is preliminary data.</text>
</comment>
<dbReference type="GO" id="GO:0016301">
    <property type="term" value="F:kinase activity"/>
    <property type="evidence" value="ECO:0007669"/>
    <property type="project" value="UniProtKB-KW"/>
</dbReference>
<dbReference type="Pfam" id="PF00370">
    <property type="entry name" value="FGGY_N"/>
    <property type="match status" value="1"/>
</dbReference>
<dbReference type="InterPro" id="IPR043129">
    <property type="entry name" value="ATPase_NBD"/>
</dbReference>
<keyword evidence="2" id="KW-0808">Transferase</keyword>
<dbReference type="Proteomes" id="UP001196509">
    <property type="component" value="Unassembled WGS sequence"/>
</dbReference>
<feature type="domain" description="Carbohydrate kinase FGGY C-terminal" evidence="5">
    <location>
        <begin position="253"/>
        <end position="432"/>
    </location>
</feature>
<comment type="similarity">
    <text evidence="1">Belongs to the FGGY kinase family.</text>
</comment>
<dbReference type="InterPro" id="IPR018485">
    <property type="entry name" value="FGGY_C"/>
</dbReference>
<dbReference type="EMBL" id="JAICBX010000001">
    <property type="protein sequence ID" value="MBW8635688.1"/>
    <property type="molecule type" value="Genomic_DNA"/>
</dbReference>
<proteinExistence type="inferred from homology"/>
<dbReference type="InterPro" id="IPR018484">
    <property type="entry name" value="FGGY_N"/>
</dbReference>
<evidence type="ECO:0008006" key="8">
    <source>
        <dbReference type="Google" id="ProtNLM"/>
    </source>
</evidence>
<gene>
    <name evidence="6" type="ORF">K1W69_00695</name>
</gene>
<evidence type="ECO:0000313" key="7">
    <source>
        <dbReference type="Proteomes" id="UP001196509"/>
    </source>
</evidence>
<dbReference type="PANTHER" id="PTHR43095">
    <property type="entry name" value="SUGAR KINASE"/>
    <property type="match status" value="1"/>
</dbReference>